<evidence type="ECO:0000313" key="1">
    <source>
        <dbReference type="EMBL" id="EDS09539.1"/>
    </source>
</evidence>
<comment type="caution">
    <text evidence="1">The sequence shown here is derived from an EMBL/GenBank/DDBJ whole genome shotgun (WGS) entry which is preliminary data.</text>
</comment>
<dbReference type="AlphaFoldDB" id="B0PFV1"/>
<name>B0PFV1_9FIRM</name>
<accession>B0PFV1</accession>
<sequence>MCGRPPGRTGKNATKFKILCGLSTFLVLKTSKSNHFKVYTLQTQITSINCVFLMIF</sequence>
<reference evidence="1" key="2">
    <citation type="submission" date="2013-09" db="EMBL/GenBank/DDBJ databases">
        <title>Draft genome sequence of Anaerotruncus colihominis(DSM 17241).</title>
        <authorList>
            <person name="Sudarsanam P."/>
            <person name="Ley R."/>
            <person name="Guruge J."/>
            <person name="Turnbaugh P.J."/>
            <person name="Mahowald M."/>
            <person name="Liep D."/>
            <person name="Gordon J."/>
        </authorList>
    </citation>
    <scope>NUCLEOTIDE SEQUENCE</scope>
    <source>
        <strain evidence="1">DSM 17241</strain>
    </source>
</reference>
<organism evidence="1 2">
    <name type="scientific">Anaerotruncus colihominis DSM 17241</name>
    <dbReference type="NCBI Taxonomy" id="445972"/>
    <lineage>
        <taxon>Bacteria</taxon>
        <taxon>Bacillati</taxon>
        <taxon>Bacillota</taxon>
        <taxon>Clostridia</taxon>
        <taxon>Eubacteriales</taxon>
        <taxon>Oscillospiraceae</taxon>
        <taxon>Anaerotruncus</taxon>
    </lineage>
</organism>
<gene>
    <name evidence="1" type="ORF">ANACOL_03683</name>
</gene>
<dbReference type="EMBL" id="ABGD02000027">
    <property type="protein sequence ID" value="EDS09539.1"/>
    <property type="molecule type" value="Genomic_DNA"/>
</dbReference>
<dbReference type="Proteomes" id="UP000003803">
    <property type="component" value="Unassembled WGS sequence"/>
</dbReference>
<evidence type="ECO:0000313" key="2">
    <source>
        <dbReference type="Proteomes" id="UP000003803"/>
    </source>
</evidence>
<reference evidence="1" key="1">
    <citation type="submission" date="2007-11" db="EMBL/GenBank/DDBJ databases">
        <authorList>
            <person name="Fulton L."/>
            <person name="Clifton S."/>
            <person name="Fulton B."/>
            <person name="Xu J."/>
            <person name="Minx P."/>
            <person name="Pepin K.H."/>
            <person name="Johnson M."/>
            <person name="Thiruvilangam P."/>
            <person name="Bhonagiri V."/>
            <person name="Nash W.E."/>
            <person name="Mardis E.R."/>
            <person name="Wilson R.K."/>
        </authorList>
    </citation>
    <scope>NUCLEOTIDE SEQUENCE [LARGE SCALE GENOMIC DNA]</scope>
    <source>
        <strain evidence="1">DSM 17241</strain>
    </source>
</reference>
<protein>
    <submittedName>
        <fullName evidence="1">Uncharacterized protein</fullName>
    </submittedName>
</protein>
<proteinExistence type="predicted"/>
<dbReference type="HOGENOM" id="CLU_3003917_0_0_9"/>
<keyword evidence="2" id="KW-1185">Reference proteome</keyword>